<comment type="caution">
    <text evidence="2">The sequence shown here is derived from an EMBL/GenBank/DDBJ whole genome shotgun (WGS) entry which is preliminary data.</text>
</comment>
<name>A0ABQ8K1Q1_9APHY</name>
<accession>A0ABQ8K1Q1</accession>
<feature type="region of interest" description="Disordered" evidence="1">
    <location>
        <begin position="278"/>
        <end position="397"/>
    </location>
</feature>
<gene>
    <name evidence="2" type="ORF">C8Q71DRAFT_727394</name>
</gene>
<feature type="compositionally biased region" description="Basic and acidic residues" evidence="1">
    <location>
        <begin position="331"/>
        <end position="352"/>
    </location>
</feature>
<evidence type="ECO:0000313" key="2">
    <source>
        <dbReference type="EMBL" id="KAH9830657.1"/>
    </source>
</evidence>
<keyword evidence="3" id="KW-1185">Reference proteome</keyword>
<dbReference type="RefSeq" id="XP_047773952.1">
    <property type="nucleotide sequence ID" value="XM_047921850.1"/>
</dbReference>
<dbReference type="EMBL" id="JADCUA010000030">
    <property type="protein sequence ID" value="KAH9830657.1"/>
    <property type="molecule type" value="Genomic_DNA"/>
</dbReference>
<protein>
    <submittedName>
        <fullName evidence="2">Uncharacterized protein</fullName>
    </submittedName>
</protein>
<feature type="compositionally biased region" description="Low complexity" evidence="1">
    <location>
        <begin position="16"/>
        <end position="25"/>
    </location>
</feature>
<organism evidence="2 3">
    <name type="scientific">Rhodofomes roseus</name>
    <dbReference type="NCBI Taxonomy" id="34475"/>
    <lineage>
        <taxon>Eukaryota</taxon>
        <taxon>Fungi</taxon>
        <taxon>Dikarya</taxon>
        <taxon>Basidiomycota</taxon>
        <taxon>Agaricomycotina</taxon>
        <taxon>Agaricomycetes</taxon>
        <taxon>Polyporales</taxon>
        <taxon>Rhodofomes</taxon>
    </lineage>
</organism>
<dbReference type="Proteomes" id="UP000814176">
    <property type="component" value="Unassembled WGS sequence"/>
</dbReference>
<dbReference type="GeneID" id="72002582"/>
<sequence>MDSASPFTEIDRTPPEENIQQPEPEQGMDHQSETEMELEELEHNSLRNSRRSASAHSSHRSDELLDLSAIDLQQVDGPIDLKLTDWDSDSLEWAYVPAALPPRALLIKSPELVFDQRERARKLGWQYLKRDPSTLPVKIGSPPFTRTELKDWRKILAWLDSVIERPTVFRYRGRIVALLPKLTYYHRISTRLGEILYSISGYTYKSKIPAPPMPRFGRHGLNDNYAFTPNDYVILSSCYRYEVEMMVKYFCRVHELSYTDMNMAAPPSPIERASTGLSYLTNPEPPIPPVISQRVPTPSAIQPEYRPSTPRATPLRDIPPHISPPLSVRKSIKDDRSNAEDRSSYRGRPHQELEEEREVEVDLGRRSRRSENDRLQSTRHEDRSSGSTAEYALPSRSSAYRVIW</sequence>
<feature type="compositionally biased region" description="Basic and acidic residues" evidence="1">
    <location>
        <begin position="360"/>
        <end position="384"/>
    </location>
</feature>
<feature type="region of interest" description="Disordered" evidence="1">
    <location>
        <begin position="1"/>
        <end position="60"/>
    </location>
</feature>
<evidence type="ECO:0000313" key="3">
    <source>
        <dbReference type="Proteomes" id="UP000814176"/>
    </source>
</evidence>
<reference evidence="2 3" key="1">
    <citation type="journal article" date="2021" name="Environ. Microbiol.">
        <title>Gene family expansions and transcriptome signatures uncover fungal adaptations to wood decay.</title>
        <authorList>
            <person name="Hage H."/>
            <person name="Miyauchi S."/>
            <person name="Viragh M."/>
            <person name="Drula E."/>
            <person name="Min B."/>
            <person name="Chaduli D."/>
            <person name="Navarro D."/>
            <person name="Favel A."/>
            <person name="Norest M."/>
            <person name="Lesage-Meessen L."/>
            <person name="Balint B."/>
            <person name="Merenyi Z."/>
            <person name="de Eugenio L."/>
            <person name="Morin E."/>
            <person name="Martinez A.T."/>
            <person name="Baldrian P."/>
            <person name="Stursova M."/>
            <person name="Martinez M.J."/>
            <person name="Novotny C."/>
            <person name="Magnuson J.K."/>
            <person name="Spatafora J.W."/>
            <person name="Maurice S."/>
            <person name="Pangilinan J."/>
            <person name="Andreopoulos W."/>
            <person name="LaButti K."/>
            <person name="Hundley H."/>
            <person name="Na H."/>
            <person name="Kuo A."/>
            <person name="Barry K."/>
            <person name="Lipzen A."/>
            <person name="Henrissat B."/>
            <person name="Riley R."/>
            <person name="Ahrendt S."/>
            <person name="Nagy L.G."/>
            <person name="Grigoriev I.V."/>
            <person name="Martin F."/>
            <person name="Rosso M.N."/>
        </authorList>
    </citation>
    <scope>NUCLEOTIDE SEQUENCE [LARGE SCALE GENOMIC DNA]</scope>
    <source>
        <strain evidence="2 3">CIRM-BRFM 1785</strain>
    </source>
</reference>
<evidence type="ECO:0000256" key="1">
    <source>
        <dbReference type="SAM" id="MobiDB-lite"/>
    </source>
</evidence>
<proteinExistence type="predicted"/>